<reference evidence="1" key="1">
    <citation type="submission" date="2014-05" db="EMBL/GenBank/DDBJ databases">
        <authorList>
            <person name="Chronopoulou M."/>
        </authorList>
    </citation>
    <scope>NUCLEOTIDE SEQUENCE</scope>
    <source>
        <tissue evidence="1">Whole organism</tissue>
    </source>
</reference>
<evidence type="ECO:0000313" key="1">
    <source>
        <dbReference type="EMBL" id="CDW20614.1"/>
    </source>
</evidence>
<dbReference type="AlphaFoldDB" id="A0A0K2T3G0"/>
<protein>
    <submittedName>
        <fullName evidence="1">Uncharacterized protein</fullName>
    </submittedName>
</protein>
<name>A0A0K2T3G0_LEPSM</name>
<proteinExistence type="predicted"/>
<dbReference type="EMBL" id="HACA01003253">
    <property type="protein sequence ID" value="CDW20614.1"/>
    <property type="molecule type" value="Transcribed_RNA"/>
</dbReference>
<organism evidence="1">
    <name type="scientific">Lepeophtheirus salmonis</name>
    <name type="common">Salmon louse</name>
    <name type="synonym">Caligus salmonis</name>
    <dbReference type="NCBI Taxonomy" id="72036"/>
    <lineage>
        <taxon>Eukaryota</taxon>
        <taxon>Metazoa</taxon>
        <taxon>Ecdysozoa</taxon>
        <taxon>Arthropoda</taxon>
        <taxon>Crustacea</taxon>
        <taxon>Multicrustacea</taxon>
        <taxon>Hexanauplia</taxon>
        <taxon>Copepoda</taxon>
        <taxon>Siphonostomatoida</taxon>
        <taxon>Caligidae</taxon>
        <taxon>Lepeophtheirus</taxon>
    </lineage>
</organism>
<accession>A0A0K2T3G0</accession>
<sequence length="45" mass="5311">MERGDPMDQKTTVYYRIPSHRHVFIKEYSLVSLIIQVLTVICLNC</sequence>